<name>A0ABZ2C0B9_9RHOB</name>
<evidence type="ECO:0000259" key="1">
    <source>
        <dbReference type="Pfam" id="PF18557"/>
    </source>
</evidence>
<dbReference type="Pfam" id="PF18557">
    <property type="entry name" value="NepR"/>
    <property type="match status" value="1"/>
</dbReference>
<dbReference type="InterPro" id="IPR041649">
    <property type="entry name" value="NepR"/>
</dbReference>
<sequence>MASKQDTGKSKRDEFIDQNLKKVFSELETDDMPDQIMDLLSVLRAQDEELKAKK</sequence>
<gene>
    <name evidence="2" type="ORF">ROLI_044740</name>
</gene>
<evidence type="ECO:0000313" key="3">
    <source>
        <dbReference type="Proteomes" id="UP001318682"/>
    </source>
</evidence>
<keyword evidence="3" id="KW-1185">Reference proteome</keyword>
<organism evidence="2 3">
    <name type="scientific">Roseobacter fucihabitans</name>
    <dbReference type="NCBI Taxonomy" id="1537242"/>
    <lineage>
        <taxon>Bacteria</taxon>
        <taxon>Pseudomonadati</taxon>
        <taxon>Pseudomonadota</taxon>
        <taxon>Alphaproteobacteria</taxon>
        <taxon>Rhodobacterales</taxon>
        <taxon>Roseobacteraceae</taxon>
        <taxon>Roseobacter</taxon>
    </lineage>
</organism>
<feature type="domain" description="Anti-sigma factor NepR" evidence="1">
    <location>
        <begin position="15"/>
        <end position="47"/>
    </location>
</feature>
<dbReference type="RefSeq" id="WP_187428542.1">
    <property type="nucleotide sequence ID" value="NZ_CP143423.1"/>
</dbReference>
<proteinExistence type="predicted"/>
<evidence type="ECO:0000313" key="2">
    <source>
        <dbReference type="EMBL" id="WVX51373.1"/>
    </source>
</evidence>
<accession>A0ABZ2C0B9</accession>
<reference evidence="3" key="1">
    <citation type="submission" date="2024-01" db="EMBL/GenBank/DDBJ databases">
        <title>Roseobacter fucihabitans sp. nov., isolated from the brown alga Fucus spiralis.</title>
        <authorList>
            <person name="Hahnke S."/>
            <person name="Berger M."/>
            <person name="Schlingloff A."/>
            <person name="Athale I."/>
            <person name="Neumann-Schaal M."/>
            <person name="Adenaya A."/>
            <person name="Poehlein A."/>
            <person name="Daniel R."/>
            <person name="Pertersen J."/>
            <person name="Brinkhoff T."/>
        </authorList>
    </citation>
    <scope>NUCLEOTIDE SEQUENCE [LARGE SCALE GENOMIC DNA]</scope>
    <source>
        <strain evidence="3">B14</strain>
    </source>
</reference>
<protein>
    <recommendedName>
        <fullName evidence="1">Anti-sigma factor NepR domain-containing protein</fullName>
    </recommendedName>
</protein>
<dbReference type="EMBL" id="CP143423">
    <property type="protein sequence ID" value="WVX51373.1"/>
    <property type="molecule type" value="Genomic_DNA"/>
</dbReference>
<dbReference type="Proteomes" id="UP001318682">
    <property type="component" value="Chromosome"/>
</dbReference>